<evidence type="ECO:0000256" key="1">
    <source>
        <dbReference type="ARBA" id="ARBA00001863"/>
    </source>
</evidence>
<dbReference type="PANTHER" id="PTHR31616:SF9">
    <property type="entry name" value="GLUCOAMYLASE, INTRACELLULAR SPORULATION-SPECIFIC"/>
    <property type="match status" value="1"/>
</dbReference>
<keyword evidence="4" id="KW-0378">Hydrolase</keyword>
<evidence type="ECO:0000313" key="10">
    <source>
        <dbReference type="Proteomes" id="UP000315344"/>
    </source>
</evidence>
<dbReference type="InterPro" id="IPR008928">
    <property type="entry name" value="6-hairpin_glycosidase_sf"/>
</dbReference>
<evidence type="ECO:0000256" key="2">
    <source>
        <dbReference type="ARBA" id="ARBA00006188"/>
    </source>
</evidence>
<dbReference type="AlphaFoldDB" id="A0A533I7P9"/>
<keyword evidence="6" id="KW-0326">Glycosidase</keyword>
<dbReference type="Gene3D" id="1.50.10.10">
    <property type="match status" value="1"/>
</dbReference>
<evidence type="ECO:0000256" key="4">
    <source>
        <dbReference type="ARBA" id="ARBA00022801"/>
    </source>
</evidence>
<gene>
    <name evidence="9" type="ORF">DI616_13345</name>
</gene>
<dbReference type="Proteomes" id="UP000315344">
    <property type="component" value="Unassembled WGS sequence"/>
</dbReference>
<dbReference type="EMBL" id="VAFL01000010">
    <property type="protein sequence ID" value="TKW65852.1"/>
    <property type="molecule type" value="Genomic_DNA"/>
</dbReference>
<dbReference type="InterPro" id="IPR000165">
    <property type="entry name" value="Glucoamylase"/>
</dbReference>
<dbReference type="Pfam" id="PF00723">
    <property type="entry name" value="Glyco_hydro_15"/>
    <property type="match status" value="1"/>
</dbReference>
<evidence type="ECO:0000256" key="3">
    <source>
        <dbReference type="ARBA" id="ARBA00012593"/>
    </source>
</evidence>
<keyword evidence="7" id="KW-0624">Polysaccharide degradation</keyword>
<comment type="caution">
    <text evidence="9">The sequence shown here is derived from an EMBL/GenBank/DDBJ whole genome shotgun (WGS) entry which is preliminary data.</text>
</comment>
<dbReference type="EC" id="3.2.1.3" evidence="3"/>
<dbReference type="GO" id="GO:0004339">
    <property type="term" value="F:glucan 1,4-alpha-glucosidase activity"/>
    <property type="evidence" value="ECO:0007669"/>
    <property type="project" value="UniProtKB-EC"/>
</dbReference>
<dbReference type="PANTHER" id="PTHR31616">
    <property type="entry name" value="TREHALASE"/>
    <property type="match status" value="1"/>
</dbReference>
<dbReference type="GO" id="GO:0000272">
    <property type="term" value="P:polysaccharide catabolic process"/>
    <property type="evidence" value="ECO:0007669"/>
    <property type="project" value="UniProtKB-KW"/>
</dbReference>
<organism evidence="9 10">
    <name type="scientific">Paracoccus denitrificans</name>
    <dbReference type="NCBI Taxonomy" id="266"/>
    <lineage>
        <taxon>Bacteria</taxon>
        <taxon>Pseudomonadati</taxon>
        <taxon>Pseudomonadota</taxon>
        <taxon>Alphaproteobacteria</taxon>
        <taxon>Rhodobacterales</taxon>
        <taxon>Paracoccaceae</taxon>
        <taxon>Paracoccus</taxon>
    </lineage>
</organism>
<comment type="catalytic activity">
    <reaction evidence="1">
        <text>Hydrolysis of terminal (1-&gt;4)-linked alpha-D-glucose residues successively from non-reducing ends of the chains with release of beta-D-glucose.</text>
        <dbReference type="EC" id="3.2.1.3"/>
    </reaction>
</comment>
<sequence length="501" mass="54932">MPRRHSNRLTPPWLSSRALLTVLSGCPMRAAISVRPRMPAFSAQFRTSITVLPARNVQRCCLQRCLRLAPSVNAPDPNWIKAQRLASARAMRAACSATGLVREREGFGWTVRPIPGSVLASTRIASWDPEPDYFHHWIRDSAIVLRAVPLAIRAEPEMRAFWLQFIADFVAFSLAASDPSRKGPVENPLKQSARPEFIQYLRPDAELAALTGAAWLEEPRLSADGTPDLEQWGRPQDDGPALRVTALTEVLQALPDAKSQDADILIARDLDHVLRVAGRPCLGPWEEWPPRRSSFTLLVQWDALDGAASRNGANAKMKLAASRLEALMEQAQDVKSGGWRESIEAPPGMLDSATCLALLHAARKDGPFAMTAERTRATVKGLERIFSDLYPINSGRAVPAIGRWSGDVFFGGNPWFPNTLGFAALHYRIATLTREHAAFAKAEQWMALVQQVAPDPGPLPEQFDRVSGKPRSCLNLTWSAAAFLEAAAAREVAVQAAAGAR</sequence>
<reference evidence="9 10" key="1">
    <citation type="journal article" date="2017" name="Nat. Commun.">
        <title>In situ click chemistry generation of cyclooxygenase-2 inhibitors.</title>
        <authorList>
            <person name="Bhardwaj A."/>
            <person name="Kaur J."/>
            <person name="Wuest M."/>
            <person name="Wuest F."/>
        </authorList>
    </citation>
    <scope>NUCLEOTIDE SEQUENCE [LARGE SCALE GENOMIC DNA]</scope>
    <source>
        <strain evidence="9">S2_012_000_R3_94</strain>
    </source>
</reference>
<dbReference type="PRINTS" id="PR00736">
    <property type="entry name" value="GLHYDRLASE15"/>
</dbReference>
<protein>
    <recommendedName>
        <fullName evidence="3">glucan 1,4-alpha-glucosidase</fullName>
        <ecNumber evidence="3">3.2.1.3</ecNumber>
    </recommendedName>
</protein>
<evidence type="ECO:0000313" key="9">
    <source>
        <dbReference type="EMBL" id="TKW65852.1"/>
    </source>
</evidence>
<evidence type="ECO:0000259" key="8">
    <source>
        <dbReference type="Pfam" id="PF00723"/>
    </source>
</evidence>
<feature type="domain" description="GH15-like" evidence="8">
    <location>
        <begin position="224"/>
        <end position="487"/>
    </location>
</feature>
<evidence type="ECO:0000256" key="5">
    <source>
        <dbReference type="ARBA" id="ARBA00023277"/>
    </source>
</evidence>
<accession>A0A533I7P9</accession>
<dbReference type="InterPro" id="IPR012341">
    <property type="entry name" value="6hp_glycosidase-like_sf"/>
</dbReference>
<evidence type="ECO:0000256" key="7">
    <source>
        <dbReference type="ARBA" id="ARBA00023326"/>
    </source>
</evidence>
<dbReference type="SUPFAM" id="SSF48208">
    <property type="entry name" value="Six-hairpin glycosidases"/>
    <property type="match status" value="1"/>
</dbReference>
<name>A0A533I7P9_PARDE</name>
<proteinExistence type="inferred from homology"/>
<dbReference type="InterPro" id="IPR011613">
    <property type="entry name" value="GH15-like"/>
</dbReference>
<evidence type="ECO:0000256" key="6">
    <source>
        <dbReference type="ARBA" id="ARBA00023295"/>
    </source>
</evidence>
<comment type="similarity">
    <text evidence="2">Belongs to the glycosyl hydrolase 15 family.</text>
</comment>
<keyword evidence="5" id="KW-0119">Carbohydrate metabolism</keyword>